<keyword evidence="2" id="KW-0808">Transferase</keyword>
<dbReference type="Pfam" id="PF01636">
    <property type="entry name" value="APH"/>
    <property type="match status" value="1"/>
</dbReference>
<evidence type="ECO:0000259" key="1">
    <source>
        <dbReference type="Pfam" id="PF01636"/>
    </source>
</evidence>
<evidence type="ECO:0000313" key="2">
    <source>
        <dbReference type="EMBL" id="QIZ09429.1"/>
    </source>
</evidence>
<evidence type="ECO:0000313" key="3">
    <source>
        <dbReference type="Proteomes" id="UP000501868"/>
    </source>
</evidence>
<accession>A0A6H1P778</accession>
<dbReference type="Proteomes" id="UP000501868">
    <property type="component" value="Chromosome"/>
</dbReference>
<dbReference type="InterPro" id="IPR011009">
    <property type="entry name" value="Kinase-like_dom_sf"/>
</dbReference>
<dbReference type="GO" id="GO:0016740">
    <property type="term" value="F:transferase activity"/>
    <property type="evidence" value="ECO:0007669"/>
    <property type="project" value="UniProtKB-KW"/>
</dbReference>
<feature type="domain" description="Aminoglycoside phosphotransferase" evidence="1">
    <location>
        <begin position="52"/>
        <end position="285"/>
    </location>
</feature>
<dbReference type="SUPFAM" id="SSF56112">
    <property type="entry name" value="Protein kinase-like (PK-like)"/>
    <property type="match status" value="1"/>
</dbReference>
<reference evidence="2 3" key="2">
    <citation type="submission" date="2020-04" db="EMBL/GenBank/DDBJ databases">
        <authorList>
            <person name="Fomenkov A."/>
            <person name="Anton B.P."/>
            <person name="Roberts R.J."/>
        </authorList>
    </citation>
    <scope>NUCLEOTIDE SEQUENCE [LARGE SCALE GENOMIC DNA]</scope>
    <source>
        <strain evidence="2 3">S2</strain>
    </source>
</reference>
<gene>
    <name evidence="2" type="ORF">HFZ78_24350</name>
</gene>
<name>A0A6H1P778_PRIMG</name>
<dbReference type="AlphaFoldDB" id="A0A6H1P778"/>
<dbReference type="InterPro" id="IPR002575">
    <property type="entry name" value="Aminoglycoside_PTrfase"/>
</dbReference>
<dbReference type="Gene3D" id="3.90.1200.10">
    <property type="match status" value="1"/>
</dbReference>
<dbReference type="EMBL" id="CP051128">
    <property type="protein sequence ID" value="QIZ09429.1"/>
    <property type="molecule type" value="Genomic_DNA"/>
</dbReference>
<proteinExistence type="predicted"/>
<reference evidence="2 3" key="1">
    <citation type="submission" date="2020-04" db="EMBL/GenBank/DDBJ databases">
        <title>Genome-Wide Identification of 5-Methylcytosine Sites in Bacterial Genomes By High-Throughput Sequencing of MspJI Restriction Fragments.</title>
        <authorList>
            <person name="Wu V."/>
        </authorList>
    </citation>
    <scope>NUCLEOTIDE SEQUENCE [LARGE SCALE GENOMIC DNA]</scope>
    <source>
        <strain evidence="2 3">S2</strain>
    </source>
</reference>
<organism evidence="2 3">
    <name type="scientific">Priestia megaterium</name>
    <name type="common">Bacillus megaterium</name>
    <dbReference type="NCBI Taxonomy" id="1404"/>
    <lineage>
        <taxon>Bacteria</taxon>
        <taxon>Bacillati</taxon>
        <taxon>Bacillota</taxon>
        <taxon>Bacilli</taxon>
        <taxon>Bacillales</taxon>
        <taxon>Bacillaceae</taxon>
        <taxon>Priestia</taxon>
    </lineage>
</organism>
<protein>
    <submittedName>
        <fullName evidence="2">Phosphotransferase</fullName>
    </submittedName>
</protein>
<sequence length="357" mass="42457">MNSIEEIISCWRQFDWEEKLENVLGKKVKLVEERIECLKNTREKTSIWKLVLTDGREFIPIVLKIYKQPLKENHRLEISMYQKAYNIYHEFMPRLYWLEPNVNGNETWMFTECLKPIRGQIKLAPKHLERIIPTVAKFHAITFDNQFLQHADLFDSSLPHFDSEEKVKERTKGIKKAKENLDLAMKDRNLRELVAPRYKIIKKILKKGPVFFPEITESGQCLIHGDLHVHNICCENASDEKGDWRVSLIDWESAKHYPCWYDLVVLVELLIDFRSDWQQREEEIRSQCVQLYCQEMQKYGITFSEDPLQLLKKAYLQRTLEKKLSSHLQKVLNGGKSTLLKRYLEKIEVWGKELGLY</sequence>